<evidence type="ECO:0000313" key="1">
    <source>
        <dbReference type="EMBL" id="AHF24194.1"/>
    </source>
</evidence>
<accession>W0FL57</accession>
<proteinExistence type="predicted"/>
<dbReference type="AlphaFoldDB" id="W0FL57"/>
<protein>
    <submittedName>
        <fullName evidence="1">Uncharacterized protein</fullName>
    </submittedName>
</protein>
<organism evidence="1">
    <name type="scientific">uncultured bacterium Contig160</name>
    <dbReference type="NCBI Taxonomy" id="1393469"/>
    <lineage>
        <taxon>Bacteria</taxon>
        <taxon>environmental samples</taxon>
    </lineage>
</organism>
<sequence>MKKQDIRNAYTAKVKELLNQGYTIYPDSMGGSQGEIAHIDLTDGKDIYRVLLNRDHRWERNEDGYIGDTITLTVGKAAPDTRIFGNWDDLVWNNRLEPCFQIEWAVLGKGRDPWYTDLEEGRRCQRIQFERYRRRNAGAHENASDALKSAALKWLKKQPKMKTCKLEDIETMIRVWSDAGKRHYEIVAKGKRYTIR</sequence>
<name>W0FL57_9BACT</name>
<dbReference type="EMBL" id="KC246787">
    <property type="protein sequence ID" value="AHF24194.1"/>
    <property type="molecule type" value="Genomic_DNA"/>
</dbReference>
<reference evidence="1" key="1">
    <citation type="journal article" date="2013" name="PLoS ONE">
        <title>Metagenomic insights into the carbohydrate-active enzymes carried by the microorganisms adhering to solid digesta in the rumen of cows.</title>
        <authorList>
            <person name="Wang L."/>
            <person name="Hatem A."/>
            <person name="Catalyurek U.V."/>
            <person name="Morrison M."/>
            <person name="Yu Z."/>
        </authorList>
    </citation>
    <scope>NUCLEOTIDE SEQUENCE</scope>
</reference>